<proteinExistence type="predicted"/>
<evidence type="ECO:0000313" key="3">
    <source>
        <dbReference type="Proteomes" id="UP000026961"/>
    </source>
</evidence>
<keyword evidence="3" id="KW-1185">Reference proteome</keyword>
<protein>
    <submittedName>
        <fullName evidence="2">Uncharacterized protein</fullName>
    </submittedName>
</protein>
<dbReference type="HOGENOM" id="CLU_2708802_0_0_1"/>
<name>A0A0D9YRK8_9ORYZ</name>
<reference evidence="2" key="1">
    <citation type="submission" date="2015-04" db="UniProtKB">
        <authorList>
            <consortium name="EnsemblPlants"/>
        </authorList>
    </citation>
    <scope>IDENTIFICATION</scope>
</reference>
<feature type="region of interest" description="Disordered" evidence="1">
    <location>
        <begin position="1"/>
        <end position="73"/>
    </location>
</feature>
<feature type="compositionally biased region" description="Basic residues" evidence="1">
    <location>
        <begin position="22"/>
        <end position="37"/>
    </location>
</feature>
<accession>A0A0D9YRK8</accession>
<organism evidence="2">
    <name type="scientific">Oryza glumipatula</name>
    <dbReference type="NCBI Taxonomy" id="40148"/>
    <lineage>
        <taxon>Eukaryota</taxon>
        <taxon>Viridiplantae</taxon>
        <taxon>Streptophyta</taxon>
        <taxon>Embryophyta</taxon>
        <taxon>Tracheophyta</taxon>
        <taxon>Spermatophyta</taxon>
        <taxon>Magnoliopsida</taxon>
        <taxon>Liliopsida</taxon>
        <taxon>Poales</taxon>
        <taxon>Poaceae</taxon>
        <taxon>BOP clade</taxon>
        <taxon>Oryzoideae</taxon>
        <taxon>Oryzeae</taxon>
        <taxon>Oryzinae</taxon>
        <taxon>Oryza</taxon>
    </lineage>
</organism>
<reference evidence="2" key="2">
    <citation type="submission" date="2018-05" db="EMBL/GenBank/DDBJ databases">
        <title>OgluRS3 (Oryza glumaepatula Reference Sequence Version 3).</title>
        <authorList>
            <person name="Zhang J."/>
            <person name="Kudrna D."/>
            <person name="Lee S."/>
            <person name="Talag J."/>
            <person name="Welchert J."/>
            <person name="Wing R.A."/>
        </authorList>
    </citation>
    <scope>NUCLEOTIDE SEQUENCE [LARGE SCALE GENOMIC DNA]</scope>
</reference>
<dbReference type="AlphaFoldDB" id="A0A0D9YRK8"/>
<dbReference type="Proteomes" id="UP000026961">
    <property type="component" value="Chromosome 2"/>
</dbReference>
<dbReference type="Gramene" id="OGLUM02G14970.1">
    <property type="protein sequence ID" value="OGLUM02G14970.1"/>
    <property type="gene ID" value="OGLUM02G14970"/>
</dbReference>
<evidence type="ECO:0000256" key="1">
    <source>
        <dbReference type="SAM" id="MobiDB-lite"/>
    </source>
</evidence>
<evidence type="ECO:0000313" key="2">
    <source>
        <dbReference type="EnsemblPlants" id="OGLUM02G14970.1"/>
    </source>
</evidence>
<dbReference type="EnsemblPlants" id="OGLUM02G14970.1">
    <property type="protein sequence ID" value="OGLUM02G14970.1"/>
    <property type="gene ID" value="OGLUM02G14970"/>
</dbReference>
<sequence length="73" mass="8068">MAKRSDGDTSSPSNKHATWPMRRPHHHHTTRPCKQLRPHPATTMKTQETAQHAKGLAFNLPANQPSPESGLPA</sequence>